<dbReference type="Proteomes" id="UP001589834">
    <property type="component" value="Unassembled WGS sequence"/>
</dbReference>
<evidence type="ECO:0000313" key="1">
    <source>
        <dbReference type="EMBL" id="MFC0593205.1"/>
    </source>
</evidence>
<organism evidence="1 2">
    <name type="scientific">Ottowia pentelensis</name>
    <dbReference type="NCBI Taxonomy" id="511108"/>
    <lineage>
        <taxon>Bacteria</taxon>
        <taxon>Pseudomonadati</taxon>
        <taxon>Pseudomonadota</taxon>
        <taxon>Betaproteobacteria</taxon>
        <taxon>Burkholderiales</taxon>
        <taxon>Comamonadaceae</taxon>
        <taxon>Ottowia</taxon>
    </lineage>
</organism>
<accession>A0ABV6PTP0</accession>
<name>A0ABV6PTP0_9BURK</name>
<keyword evidence="2" id="KW-1185">Reference proteome</keyword>
<protein>
    <submittedName>
        <fullName evidence="1">Uncharacterized protein</fullName>
    </submittedName>
</protein>
<sequence>MGNLSFAAYLSDAEKNKLDDTISAYRYRRLDAIRTELAGHGILPTRSALGRYIKAERERLESLPVLDTPTTITIVDCRSGRAEIVYSTLSAEEIRRRIAS</sequence>
<gene>
    <name evidence="1" type="ORF">ACFFGG_11605</name>
</gene>
<comment type="caution">
    <text evidence="1">The sequence shown here is derived from an EMBL/GenBank/DDBJ whole genome shotgun (WGS) entry which is preliminary data.</text>
</comment>
<reference evidence="1 2" key="1">
    <citation type="submission" date="2024-09" db="EMBL/GenBank/DDBJ databases">
        <authorList>
            <person name="Sun Q."/>
            <person name="Mori K."/>
        </authorList>
    </citation>
    <scope>NUCLEOTIDE SEQUENCE [LARGE SCALE GENOMIC DNA]</scope>
    <source>
        <strain evidence="1 2">NCAIM B.02336</strain>
    </source>
</reference>
<proteinExistence type="predicted"/>
<evidence type="ECO:0000313" key="2">
    <source>
        <dbReference type="Proteomes" id="UP001589834"/>
    </source>
</evidence>
<dbReference type="EMBL" id="JBHLTN010000021">
    <property type="protein sequence ID" value="MFC0593205.1"/>
    <property type="molecule type" value="Genomic_DNA"/>
</dbReference>
<dbReference type="RefSeq" id="WP_377483239.1">
    <property type="nucleotide sequence ID" value="NZ_JBHLTN010000021.1"/>
</dbReference>